<reference evidence="1" key="1">
    <citation type="journal article" date="2018" name="Int. J. Syst. Evol. Microbiol.">
        <title>Neptunicella marina gen. nov., sp. nov., isolated from surface seawater.</title>
        <authorList>
            <person name="Liu X."/>
            <person name="Lai Q."/>
            <person name="Du Y."/>
            <person name="Zhang X."/>
            <person name="Liu Z."/>
            <person name="Sun F."/>
            <person name="Shao Z."/>
        </authorList>
    </citation>
    <scope>NUCLEOTIDE SEQUENCE</scope>
    <source>
        <strain evidence="1">S27-2</strain>
    </source>
</reference>
<dbReference type="PANTHER" id="PTHR43544:SF12">
    <property type="entry name" value="NAD(P)-BINDING ROSSMANN-FOLD SUPERFAMILY PROTEIN"/>
    <property type="match status" value="1"/>
</dbReference>
<dbReference type="AlphaFoldDB" id="A0A8J6M8I7"/>
<proteinExistence type="predicted"/>
<dbReference type="SUPFAM" id="SSF51735">
    <property type="entry name" value="NAD(P)-binding Rossmann-fold domains"/>
    <property type="match status" value="1"/>
</dbReference>
<evidence type="ECO:0000313" key="1">
    <source>
        <dbReference type="EMBL" id="MBC3767796.1"/>
    </source>
</evidence>
<dbReference type="EMBL" id="JACNEP010000025">
    <property type="protein sequence ID" value="MBC3767796.1"/>
    <property type="molecule type" value="Genomic_DNA"/>
</dbReference>
<dbReference type="GO" id="GO:0016491">
    <property type="term" value="F:oxidoreductase activity"/>
    <property type="evidence" value="ECO:0007669"/>
    <property type="project" value="TreeGrafter"/>
</dbReference>
<dbReference type="GO" id="GO:0005737">
    <property type="term" value="C:cytoplasm"/>
    <property type="evidence" value="ECO:0007669"/>
    <property type="project" value="TreeGrafter"/>
</dbReference>
<dbReference type="InterPro" id="IPR002347">
    <property type="entry name" value="SDR_fam"/>
</dbReference>
<evidence type="ECO:0000313" key="2">
    <source>
        <dbReference type="Proteomes" id="UP000601768"/>
    </source>
</evidence>
<keyword evidence="2" id="KW-1185">Reference proteome</keyword>
<name>A0A8J6M8I7_9ALTE</name>
<reference evidence="1" key="2">
    <citation type="submission" date="2020-08" db="EMBL/GenBank/DDBJ databases">
        <authorList>
            <person name="Lai Q."/>
        </authorList>
    </citation>
    <scope>NUCLEOTIDE SEQUENCE</scope>
    <source>
        <strain evidence="1">S27-2</strain>
    </source>
</reference>
<dbReference type="Pfam" id="PF00106">
    <property type="entry name" value="adh_short"/>
    <property type="match status" value="1"/>
</dbReference>
<protein>
    <submittedName>
        <fullName evidence="1">SDR family NAD(P)-dependent oxidoreductase</fullName>
    </submittedName>
</protein>
<dbReference type="Proteomes" id="UP000601768">
    <property type="component" value="Unassembled WGS sequence"/>
</dbReference>
<sequence length="237" mass="25679">MTTNIAVFGSSGAIGCALICKLRAQYPTATVHAFSRKQNAIDGVIHHQVDFLDESALESAIKTATHQAPFNMVLVATGMLHSDECLPEKSLKNLNANCMQRLFEVNTVIPALIAKYVLPRLDKQSNAIFAALSARVGSISDNRLGGWYAYRMSKAALNMFIKSASIEIARTHKQAVVVGLHPGTVKSNLSAPFQGNVAKEKLFTPDYSAEQLLSVLLSLTAQDSGKCFAWDGKEIQP</sequence>
<comment type="caution">
    <text evidence="1">The sequence shown here is derived from an EMBL/GenBank/DDBJ whole genome shotgun (WGS) entry which is preliminary data.</text>
</comment>
<accession>A0A8J6M8I7</accession>
<organism evidence="1 2">
    <name type="scientific">Neptunicella marina</name>
    <dbReference type="NCBI Taxonomy" id="2125989"/>
    <lineage>
        <taxon>Bacteria</taxon>
        <taxon>Pseudomonadati</taxon>
        <taxon>Pseudomonadota</taxon>
        <taxon>Gammaproteobacteria</taxon>
        <taxon>Alteromonadales</taxon>
        <taxon>Alteromonadaceae</taxon>
        <taxon>Neptunicella</taxon>
    </lineage>
</organism>
<gene>
    <name evidence="1" type="ORF">H8B19_18105</name>
</gene>
<dbReference type="InterPro" id="IPR051468">
    <property type="entry name" value="Fungal_SecMetab_SDRs"/>
</dbReference>
<dbReference type="InterPro" id="IPR036291">
    <property type="entry name" value="NAD(P)-bd_dom_sf"/>
</dbReference>
<dbReference type="PANTHER" id="PTHR43544">
    <property type="entry name" value="SHORT-CHAIN DEHYDROGENASE/REDUCTASE"/>
    <property type="match status" value="1"/>
</dbReference>
<dbReference type="Gene3D" id="3.40.50.720">
    <property type="entry name" value="NAD(P)-binding Rossmann-like Domain"/>
    <property type="match status" value="1"/>
</dbReference>
<dbReference type="RefSeq" id="WP_186508431.1">
    <property type="nucleotide sequence ID" value="NZ_JACNEP010000025.1"/>
</dbReference>